<dbReference type="RefSeq" id="WP_105788592.1">
    <property type="nucleotide sequence ID" value="NZ_CADERF010000026.1"/>
</dbReference>
<proteinExistence type="predicted"/>
<dbReference type="AlphaFoldDB" id="A0AA41ECD4"/>
<gene>
    <name evidence="2" type="ORF">KDW93_25805</name>
</gene>
<evidence type="ECO:0000256" key="1">
    <source>
        <dbReference type="SAM" id="MobiDB-lite"/>
    </source>
</evidence>
<dbReference type="EMBL" id="JAGSVG010000027">
    <property type="protein sequence ID" value="MBR8132342.1"/>
    <property type="molecule type" value="Genomic_DNA"/>
</dbReference>
<organism evidence="2 3">
    <name type="scientific">Burkholderia ambifaria</name>
    <dbReference type="NCBI Taxonomy" id="152480"/>
    <lineage>
        <taxon>Bacteria</taxon>
        <taxon>Pseudomonadati</taxon>
        <taxon>Pseudomonadota</taxon>
        <taxon>Betaproteobacteria</taxon>
        <taxon>Burkholderiales</taxon>
        <taxon>Burkholderiaceae</taxon>
        <taxon>Burkholderia</taxon>
        <taxon>Burkholderia cepacia complex</taxon>
    </lineage>
</organism>
<name>A0AA41ECD4_9BURK</name>
<comment type="caution">
    <text evidence="2">The sequence shown here is derived from an EMBL/GenBank/DDBJ whole genome shotgun (WGS) entry which is preliminary data.</text>
</comment>
<evidence type="ECO:0000313" key="2">
    <source>
        <dbReference type="EMBL" id="MBR8132342.1"/>
    </source>
</evidence>
<feature type="region of interest" description="Disordered" evidence="1">
    <location>
        <begin position="73"/>
        <end position="96"/>
    </location>
</feature>
<evidence type="ECO:0000313" key="3">
    <source>
        <dbReference type="Proteomes" id="UP000682266"/>
    </source>
</evidence>
<reference evidence="2" key="1">
    <citation type="submission" date="2021-04" db="EMBL/GenBank/DDBJ databases">
        <title>A collection of bacterial strains from the Burkholderia cepacia Research Laboratory and Repository.</title>
        <authorList>
            <person name="Lipuma J."/>
            <person name="Spilker T."/>
        </authorList>
    </citation>
    <scope>NUCLEOTIDE SEQUENCE</scope>
    <source>
        <strain evidence="2">AU36012</strain>
    </source>
</reference>
<sequence length="290" mass="29175">MTAIVHKSVPRVAGALGHVTRVSPATAHAVGCVVAFVSVLVGGIHLTDAGDWSGLARSRALLATAQVHAADTQRTLAAAQRREPDPGPAAGRNVSSTRAPAWPALMLELADLAGASGLRIVSIEPQRADDAAPDGRRTVRIVADGGFPALLRLMGGLAGLPALVVPSALHIERKPPTARVEMTIDVFPALSGVRFPGGTVPMLAGASGDDPFGGAGSLAVADDAVPRLAGTIRDARAGLALFDAGDGGFATVARGEALGAARVMRVDAGAVTLATADGARRFVVDGGGRP</sequence>
<accession>A0AA41ECD4</accession>
<dbReference type="Proteomes" id="UP000682266">
    <property type="component" value="Unassembled WGS sequence"/>
</dbReference>
<dbReference type="InterPro" id="IPR014717">
    <property type="entry name" value="Transl_elong_EF1B/ribsomal_bS6"/>
</dbReference>
<dbReference type="Gene3D" id="3.30.70.60">
    <property type="match status" value="1"/>
</dbReference>
<protein>
    <submittedName>
        <fullName evidence="2">Pilus assembly protein</fullName>
    </submittedName>
</protein>